<dbReference type="GO" id="GO:1990904">
    <property type="term" value="C:ribonucleoprotein complex"/>
    <property type="evidence" value="ECO:0007669"/>
    <property type="project" value="TreeGrafter"/>
</dbReference>
<reference evidence="4" key="1">
    <citation type="submission" date="2021-02" db="EMBL/GenBank/DDBJ databases">
        <authorList>
            <person name="Nowell W R."/>
        </authorList>
    </citation>
    <scope>NUCLEOTIDE SEQUENCE</scope>
</reference>
<dbReference type="GO" id="GO:0005829">
    <property type="term" value="C:cytosol"/>
    <property type="evidence" value="ECO:0007669"/>
    <property type="project" value="TreeGrafter"/>
</dbReference>
<sequence>MGVFVQIEIILGQPIDDRIIPILFIYRINRNLLELSFQQEDLFQTFQPQVFVQIEIVLGQPIADRIISILFIYRINRNLLELSIQQEDLFQTFQRIIQKC</sequence>
<accession>A0A814DYR9</accession>
<organism evidence="4 5">
    <name type="scientific">Rotaria sordida</name>
    <dbReference type="NCBI Taxonomy" id="392033"/>
    <lineage>
        <taxon>Eukaryota</taxon>
        <taxon>Metazoa</taxon>
        <taxon>Spiralia</taxon>
        <taxon>Gnathifera</taxon>
        <taxon>Rotifera</taxon>
        <taxon>Eurotatoria</taxon>
        <taxon>Bdelloidea</taxon>
        <taxon>Philodinida</taxon>
        <taxon>Philodinidae</taxon>
        <taxon>Rotaria</taxon>
    </lineage>
</organism>
<proteinExistence type="predicted"/>
<keyword evidence="1" id="KW-0963">Cytoplasm</keyword>
<keyword evidence="2" id="KW-0251">Elongation factor</keyword>
<dbReference type="GO" id="GO:0003924">
    <property type="term" value="F:GTPase activity"/>
    <property type="evidence" value="ECO:0007669"/>
    <property type="project" value="TreeGrafter"/>
</dbReference>
<evidence type="ECO:0000256" key="1">
    <source>
        <dbReference type="ARBA" id="ARBA00022490"/>
    </source>
</evidence>
<dbReference type="PANTHER" id="PTHR42908">
    <property type="entry name" value="TRANSLATION ELONGATION FACTOR-RELATED"/>
    <property type="match status" value="1"/>
</dbReference>
<dbReference type="AlphaFoldDB" id="A0A814DYR9"/>
<evidence type="ECO:0000313" key="4">
    <source>
        <dbReference type="EMBL" id="CAF0960516.1"/>
    </source>
</evidence>
<dbReference type="GO" id="GO:0043022">
    <property type="term" value="F:ribosome binding"/>
    <property type="evidence" value="ECO:0007669"/>
    <property type="project" value="TreeGrafter"/>
</dbReference>
<name>A0A814DYR9_9BILA</name>
<dbReference type="GO" id="GO:0003746">
    <property type="term" value="F:translation elongation factor activity"/>
    <property type="evidence" value="ECO:0007669"/>
    <property type="project" value="UniProtKB-KW"/>
</dbReference>
<protein>
    <submittedName>
        <fullName evidence="4">Uncharacterized protein</fullName>
    </submittedName>
</protein>
<evidence type="ECO:0000256" key="2">
    <source>
        <dbReference type="ARBA" id="ARBA00022768"/>
    </source>
</evidence>
<comment type="caution">
    <text evidence="4">The sequence shown here is derived from an EMBL/GenBank/DDBJ whole genome shotgun (WGS) entry which is preliminary data.</text>
</comment>
<keyword evidence="3" id="KW-0648">Protein biosynthesis</keyword>
<dbReference type="EMBL" id="CAJNOU010000328">
    <property type="protein sequence ID" value="CAF0960516.1"/>
    <property type="molecule type" value="Genomic_DNA"/>
</dbReference>
<evidence type="ECO:0000313" key="5">
    <source>
        <dbReference type="Proteomes" id="UP000663889"/>
    </source>
</evidence>
<dbReference type="Proteomes" id="UP000663889">
    <property type="component" value="Unassembled WGS sequence"/>
</dbReference>
<dbReference type="PANTHER" id="PTHR42908:SF10">
    <property type="entry name" value="EUKARYOTIC TRANSLATION ELONGATION FACTOR 2"/>
    <property type="match status" value="1"/>
</dbReference>
<evidence type="ECO:0000256" key="3">
    <source>
        <dbReference type="ARBA" id="ARBA00022917"/>
    </source>
</evidence>
<gene>
    <name evidence="4" type="ORF">SEV965_LOCUS8739</name>
</gene>